<comment type="caution">
    <text evidence="1">The sequence shown here is derived from an EMBL/GenBank/DDBJ whole genome shotgun (WGS) entry which is preliminary data.</text>
</comment>
<accession>A0ACB9JP46</accession>
<dbReference type="EMBL" id="CM042020">
    <property type="protein sequence ID" value="KAI3821788.1"/>
    <property type="molecule type" value="Genomic_DNA"/>
</dbReference>
<protein>
    <submittedName>
        <fullName evidence="1">Uncharacterized protein</fullName>
    </submittedName>
</protein>
<reference evidence="1 2" key="2">
    <citation type="journal article" date="2022" name="Mol. Ecol. Resour.">
        <title>The genomes of chicory, endive, great burdock and yacon provide insights into Asteraceae paleo-polyploidization history and plant inulin production.</title>
        <authorList>
            <person name="Fan W."/>
            <person name="Wang S."/>
            <person name="Wang H."/>
            <person name="Wang A."/>
            <person name="Jiang F."/>
            <person name="Liu H."/>
            <person name="Zhao H."/>
            <person name="Xu D."/>
            <person name="Zhang Y."/>
        </authorList>
    </citation>
    <scope>NUCLEOTIDE SEQUENCE [LARGE SCALE GENOMIC DNA]</scope>
    <source>
        <strain evidence="2">cv. Yunnan</strain>
        <tissue evidence="1">Leaves</tissue>
    </source>
</reference>
<proteinExistence type="predicted"/>
<sequence length="233" mass="27695">MYKESSEAQKTHQLAAGQRMNTYPRWPIFCIIINAEDYIDAFEKLLRLNLQGKQDREIMRVLVECCLQERVFNKYYCVLASKLCNHDKNHKFTLQLFLWAGYYCIWDHYAELESMDRVRSLHLTKFIAEMVSGFTLSLAVLKKADLHDTIILPSRERHFSMFFEAVFEYADNMVWNIFKRIARSPQCETLRIGIKFFIERYVAGNQKQFASKYKIAKKALKNVEEEEEKDPFL</sequence>
<organism evidence="1 2">
    <name type="scientific">Smallanthus sonchifolius</name>
    <dbReference type="NCBI Taxonomy" id="185202"/>
    <lineage>
        <taxon>Eukaryota</taxon>
        <taxon>Viridiplantae</taxon>
        <taxon>Streptophyta</taxon>
        <taxon>Embryophyta</taxon>
        <taxon>Tracheophyta</taxon>
        <taxon>Spermatophyta</taxon>
        <taxon>Magnoliopsida</taxon>
        <taxon>eudicotyledons</taxon>
        <taxon>Gunneridae</taxon>
        <taxon>Pentapetalae</taxon>
        <taxon>asterids</taxon>
        <taxon>campanulids</taxon>
        <taxon>Asterales</taxon>
        <taxon>Asteraceae</taxon>
        <taxon>Asteroideae</taxon>
        <taxon>Heliantheae alliance</taxon>
        <taxon>Millerieae</taxon>
        <taxon>Smallanthus</taxon>
    </lineage>
</organism>
<dbReference type="Proteomes" id="UP001056120">
    <property type="component" value="Linkage Group LG03"/>
</dbReference>
<reference evidence="2" key="1">
    <citation type="journal article" date="2022" name="Mol. Ecol. Resour.">
        <title>The genomes of chicory, endive, great burdock and yacon provide insights into Asteraceae palaeo-polyploidization history and plant inulin production.</title>
        <authorList>
            <person name="Fan W."/>
            <person name="Wang S."/>
            <person name="Wang H."/>
            <person name="Wang A."/>
            <person name="Jiang F."/>
            <person name="Liu H."/>
            <person name="Zhao H."/>
            <person name="Xu D."/>
            <person name="Zhang Y."/>
        </authorList>
    </citation>
    <scope>NUCLEOTIDE SEQUENCE [LARGE SCALE GENOMIC DNA]</scope>
    <source>
        <strain evidence="2">cv. Yunnan</strain>
    </source>
</reference>
<gene>
    <name evidence="1" type="ORF">L1987_09360</name>
</gene>
<keyword evidence="2" id="KW-1185">Reference proteome</keyword>
<evidence type="ECO:0000313" key="1">
    <source>
        <dbReference type="EMBL" id="KAI3821788.1"/>
    </source>
</evidence>
<evidence type="ECO:0000313" key="2">
    <source>
        <dbReference type="Proteomes" id="UP001056120"/>
    </source>
</evidence>
<name>A0ACB9JP46_9ASTR</name>